<keyword evidence="13" id="KW-1185">Reference proteome</keyword>
<keyword evidence="6 12" id="KW-0489">Methyltransferase</keyword>
<gene>
    <name evidence="12" type="ORF">HDA36_002910</name>
</gene>
<name>A0A7W8QM19_9ACTN</name>
<keyword evidence="7 12" id="KW-0808">Transferase</keyword>
<dbReference type="EC" id="2.1.1.77" evidence="3"/>
<evidence type="ECO:0000256" key="5">
    <source>
        <dbReference type="ARBA" id="ARBA00022490"/>
    </source>
</evidence>
<accession>A0A7W8QM19</accession>
<evidence type="ECO:0000256" key="8">
    <source>
        <dbReference type="ARBA" id="ARBA00022691"/>
    </source>
</evidence>
<evidence type="ECO:0000256" key="3">
    <source>
        <dbReference type="ARBA" id="ARBA00011890"/>
    </source>
</evidence>
<comment type="similarity">
    <text evidence="2">Belongs to the methyltransferase superfamily. L-isoaspartyl/D-aspartyl protein methyltransferase family.</text>
</comment>
<evidence type="ECO:0000313" key="13">
    <source>
        <dbReference type="Proteomes" id="UP000572635"/>
    </source>
</evidence>
<proteinExistence type="inferred from homology"/>
<protein>
    <recommendedName>
        <fullName evidence="4">Protein-L-isoaspartate O-methyltransferase</fullName>
        <ecNumber evidence="3">2.1.1.77</ecNumber>
    </recommendedName>
    <alternativeName>
        <fullName evidence="11">L-isoaspartyl protein carboxyl methyltransferase</fullName>
    </alternativeName>
    <alternativeName>
        <fullName evidence="9">Protein L-isoaspartyl methyltransferase</fullName>
    </alternativeName>
    <alternativeName>
        <fullName evidence="10">Protein-beta-aspartate methyltransferase</fullName>
    </alternativeName>
</protein>
<keyword evidence="5" id="KW-0963">Cytoplasm</keyword>
<keyword evidence="8" id="KW-0949">S-adenosyl-L-methionine</keyword>
<comment type="caution">
    <text evidence="12">The sequence shown here is derived from an EMBL/GenBank/DDBJ whole genome shotgun (WGS) entry which is preliminary data.</text>
</comment>
<evidence type="ECO:0000256" key="4">
    <source>
        <dbReference type="ARBA" id="ARBA00013346"/>
    </source>
</evidence>
<dbReference type="RefSeq" id="WP_184392336.1">
    <property type="nucleotide sequence ID" value="NZ_BAAAJD010000073.1"/>
</dbReference>
<dbReference type="PANTHER" id="PTHR11579">
    <property type="entry name" value="PROTEIN-L-ISOASPARTATE O-METHYLTRANSFERASE"/>
    <property type="match status" value="1"/>
</dbReference>
<dbReference type="PANTHER" id="PTHR11579:SF0">
    <property type="entry name" value="PROTEIN-L-ISOASPARTATE(D-ASPARTATE) O-METHYLTRANSFERASE"/>
    <property type="match status" value="1"/>
</dbReference>
<evidence type="ECO:0000256" key="6">
    <source>
        <dbReference type="ARBA" id="ARBA00022603"/>
    </source>
</evidence>
<evidence type="ECO:0000256" key="11">
    <source>
        <dbReference type="ARBA" id="ARBA00031350"/>
    </source>
</evidence>
<dbReference type="GO" id="GO:0032259">
    <property type="term" value="P:methylation"/>
    <property type="evidence" value="ECO:0007669"/>
    <property type="project" value="UniProtKB-KW"/>
</dbReference>
<reference evidence="12 13" key="1">
    <citation type="submission" date="2020-08" db="EMBL/GenBank/DDBJ databases">
        <title>Sequencing the genomes of 1000 actinobacteria strains.</title>
        <authorList>
            <person name="Klenk H.-P."/>
        </authorList>
    </citation>
    <scope>NUCLEOTIDE SEQUENCE [LARGE SCALE GENOMIC DNA]</scope>
    <source>
        <strain evidence="12 13">DSM 44551</strain>
    </source>
</reference>
<dbReference type="SUPFAM" id="SSF53335">
    <property type="entry name" value="S-adenosyl-L-methionine-dependent methyltransferases"/>
    <property type="match status" value="1"/>
</dbReference>
<evidence type="ECO:0000256" key="1">
    <source>
        <dbReference type="ARBA" id="ARBA00004496"/>
    </source>
</evidence>
<dbReference type="Pfam" id="PF01135">
    <property type="entry name" value="PCMT"/>
    <property type="match status" value="1"/>
</dbReference>
<organism evidence="12 13">
    <name type="scientific">Nocardiopsis composta</name>
    <dbReference type="NCBI Taxonomy" id="157465"/>
    <lineage>
        <taxon>Bacteria</taxon>
        <taxon>Bacillati</taxon>
        <taxon>Actinomycetota</taxon>
        <taxon>Actinomycetes</taxon>
        <taxon>Streptosporangiales</taxon>
        <taxon>Nocardiopsidaceae</taxon>
        <taxon>Nocardiopsis</taxon>
    </lineage>
</organism>
<dbReference type="InterPro" id="IPR029063">
    <property type="entry name" value="SAM-dependent_MTases_sf"/>
</dbReference>
<dbReference type="AlphaFoldDB" id="A0A7W8QM19"/>
<evidence type="ECO:0000313" key="12">
    <source>
        <dbReference type="EMBL" id="MBB5432826.1"/>
    </source>
</evidence>
<evidence type="ECO:0000256" key="2">
    <source>
        <dbReference type="ARBA" id="ARBA00005369"/>
    </source>
</evidence>
<dbReference type="Proteomes" id="UP000572635">
    <property type="component" value="Unassembled WGS sequence"/>
</dbReference>
<dbReference type="Gene3D" id="3.40.50.150">
    <property type="entry name" value="Vaccinia Virus protein VP39"/>
    <property type="match status" value="1"/>
</dbReference>
<dbReference type="GO" id="GO:0004719">
    <property type="term" value="F:protein-L-isoaspartate (D-aspartate) O-methyltransferase activity"/>
    <property type="evidence" value="ECO:0007669"/>
    <property type="project" value="UniProtKB-EC"/>
</dbReference>
<evidence type="ECO:0000256" key="7">
    <source>
        <dbReference type="ARBA" id="ARBA00022679"/>
    </source>
</evidence>
<sequence>MSDAERLHARLVGELASAGCLSPTWREVFAQVPRHLFIPGTVWVEEDGRTSRLNRDESPDAWLEACYDDRPVITQLDDGDGSEQGYWSSSASMPTLVAMMLDALDLEPGMRVLEVGTGTGYNAALLAVRTGAENVTSVEVDAALAGRARTSLKALGLAVTVVTGDGALGHRPSAPYDRILSTAAVQRVPYPWVQQTAAGGGIVTPWGTAFHNGALLRLRVDEDGTASGHFDGNAGFMWLRDQRTPHGAVEDRVLPDHDFTESATELHPYSPLSDFDSSFAIGLRVPAMKSTVVFDGYAPGTGAYTVYLTDPYAGSWASWRIEPGPPPYRVRQHGPRRLFDELTTAHRWWKEAGSPSHTRFGATVTPDEQYVWLDDPAHRVPPPLSEPAGLP</sequence>
<dbReference type="InterPro" id="IPR000682">
    <property type="entry name" value="PCMT"/>
</dbReference>
<evidence type="ECO:0000256" key="10">
    <source>
        <dbReference type="ARBA" id="ARBA00031323"/>
    </source>
</evidence>
<evidence type="ECO:0000256" key="9">
    <source>
        <dbReference type="ARBA" id="ARBA00030757"/>
    </source>
</evidence>
<dbReference type="EMBL" id="JACHDB010000001">
    <property type="protein sequence ID" value="MBB5432826.1"/>
    <property type="molecule type" value="Genomic_DNA"/>
</dbReference>
<dbReference type="GO" id="GO:0005737">
    <property type="term" value="C:cytoplasm"/>
    <property type="evidence" value="ECO:0007669"/>
    <property type="project" value="UniProtKB-SubCell"/>
</dbReference>
<comment type="subcellular location">
    <subcellularLocation>
        <location evidence="1">Cytoplasm</location>
    </subcellularLocation>
</comment>
<dbReference type="CDD" id="cd02440">
    <property type="entry name" value="AdoMet_MTases"/>
    <property type="match status" value="1"/>
</dbReference>